<dbReference type="EMBL" id="JAYMGO010000176">
    <property type="protein sequence ID" value="KAL1246662.1"/>
    <property type="molecule type" value="Genomic_DNA"/>
</dbReference>
<feature type="region of interest" description="Disordered" evidence="1">
    <location>
        <begin position="1"/>
        <end position="22"/>
    </location>
</feature>
<dbReference type="Proteomes" id="UP001558613">
    <property type="component" value="Unassembled WGS sequence"/>
</dbReference>
<evidence type="ECO:0000256" key="1">
    <source>
        <dbReference type="SAM" id="MobiDB-lite"/>
    </source>
</evidence>
<protein>
    <recommendedName>
        <fullName evidence="4">MADF domain-containing protein</fullName>
    </recommendedName>
</protein>
<keyword evidence="3" id="KW-1185">Reference proteome</keyword>
<evidence type="ECO:0000313" key="2">
    <source>
        <dbReference type="EMBL" id="KAL1246662.1"/>
    </source>
</evidence>
<feature type="region of interest" description="Disordered" evidence="1">
    <location>
        <begin position="113"/>
        <end position="156"/>
    </location>
</feature>
<sequence>MSKNISDSTETRDDGTQTKAPMKWTEKHDVLLCKQILCEEPHKYKKSSVNRGKAWSTIADTLNYSQDLTFKVTQRSVRDRFRLIQKKYKSRNDKGTTDLDDLIEEITEKGRAAVDNRKKSETDRPKAEEAKKRESQSTKRLHEEGDDWKNNERKKPDHSKLVQLLKQLQEQLQVILVILKQQQG</sequence>
<comment type="caution">
    <text evidence="2">The sequence shown here is derived from an EMBL/GenBank/DDBJ whole genome shotgun (WGS) entry which is preliminary data.</text>
</comment>
<gene>
    <name evidence="2" type="ORF">QQF64_034407</name>
</gene>
<reference evidence="2 3" key="1">
    <citation type="submission" date="2023-09" db="EMBL/GenBank/DDBJ databases">
        <authorList>
            <person name="Wang M."/>
        </authorList>
    </citation>
    <scope>NUCLEOTIDE SEQUENCE [LARGE SCALE GENOMIC DNA]</scope>
    <source>
        <strain evidence="2">GT-2023</strain>
        <tissue evidence="2">Liver</tissue>
    </source>
</reference>
<organism evidence="2 3">
    <name type="scientific">Cirrhinus molitorella</name>
    <name type="common">mud carp</name>
    <dbReference type="NCBI Taxonomy" id="172907"/>
    <lineage>
        <taxon>Eukaryota</taxon>
        <taxon>Metazoa</taxon>
        <taxon>Chordata</taxon>
        <taxon>Craniata</taxon>
        <taxon>Vertebrata</taxon>
        <taxon>Euteleostomi</taxon>
        <taxon>Actinopterygii</taxon>
        <taxon>Neopterygii</taxon>
        <taxon>Teleostei</taxon>
        <taxon>Ostariophysi</taxon>
        <taxon>Cypriniformes</taxon>
        <taxon>Cyprinidae</taxon>
        <taxon>Labeoninae</taxon>
        <taxon>Labeonini</taxon>
        <taxon>Cirrhinus</taxon>
    </lineage>
</organism>
<dbReference type="PANTHER" id="PTHR33309">
    <property type="entry name" value="KERATIN, ULTRA HIGH-SULFUR MATRIX PROTEIN-LIKE"/>
    <property type="match status" value="1"/>
</dbReference>
<name>A0ABR3L193_9TELE</name>
<dbReference type="PANTHER" id="PTHR33309:SF1">
    <property type="entry name" value="MYB_SANT-LIKE DNA-BINDING DOMAIN-CONTAINING PROTEIN"/>
    <property type="match status" value="1"/>
</dbReference>
<evidence type="ECO:0008006" key="4">
    <source>
        <dbReference type="Google" id="ProtNLM"/>
    </source>
</evidence>
<evidence type="ECO:0000313" key="3">
    <source>
        <dbReference type="Proteomes" id="UP001558613"/>
    </source>
</evidence>
<proteinExistence type="predicted"/>
<accession>A0ABR3L193</accession>